<proteinExistence type="predicted"/>
<accession>A0A8R1YYS7</accession>
<dbReference type="OrthoDB" id="5911295at2759"/>
<dbReference type="AlphaFoldDB" id="A0A2A6CMN4"/>
<dbReference type="PANTHER" id="PTHR21629:SF5">
    <property type="entry name" value="C6 DOMAIN-CONTAINING PROTEIN"/>
    <property type="match status" value="1"/>
</dbReference>
<dbReference type="Pfam" id="PF01681">
    <property type="entry name" value="C6"/>
    <property type="match status" value="1"/>
</dbReference>
<dbReference type="Proteomes" id="UP000005239">
    <property type="component" value="Unassembled WGS sequence"/>
</dbReference>
<evidence type="ECO:0000313" key="1">
    <source>
        <dbReference type="EnsemblMetazoa" id="PPA41239.1"/>
    </source>
</evidence>
<keyword evidence="2" id="KW-1185">Reference proteome</keyword>
<organism evidence="1 2">
    <name type="scientific">Pristionchus pacificus</name>
    <name type="common">Parasitic nematode worm</name>
    <dbReference type="NCBI Taxonomy" id="54126"/>
    <lineage>
        <taxon>Eukaryota</taxon>
        <taxon>Metazoa</taxon>
        <taxon>Ecdysozoa</taxon>
        <taxon>Nematoda</taxon>
        <taxon>Chromadorea</taxon>
        <taxon>Rhabditida</taxon>
        <taxon>Rhabditina</taxon>
        <taxon>Diplogasteromorpha</taxon>
        <taxon>Diplogasteroidea</taxon>
        <taxon>Neodiplogasteridae</taxon>
        <taxon>Pristionchus</taxon>
    </lineage>
</organism>
<dbReference type="InterPro" id="IPR002601">
    <property type="entry name" value="C6_domain"/>
</dbReference>
<reference evidence="2" key="1">
    <citation type="journal article" date="2008" name="Nat. Genet.">
        <title>The Pristionchus pacificus genome provides a unique perspective on nematode lifestyle and parasitism.</title>
        <authorList>
            <person name="Dieterich C."/>
            <person name="Clifton S.W."/>
            <person name="Schuster L.N."/>
            <person name="Chinwalla A."/>
            <person name="Delehaunty K."/>
            <person name="Dinkelacker I."/>
            <person name="Fulton L."/>
            <person name="Fulton R."/>
            <person name="Godfrey J."/>
            <person name="Minx P."/>
            <person name="Mitreva M."/>
            <person name="Roeseler W."/>
            <person name="Tian H."/>
            <person name="Witte H."/>
            <person name="Yang S.P."/>
            <person name="Wilson R.K."/>
            <person name="Sommer R.J."/>
        </authorList>
    </citation>
    <scope>NUCLEOTIDE SEQUENCE [LARGE SCALE GENOMIC DNA]</scope>
    <source>
        <strain evidence="2">PS312</strain>
    </source>
</reference>
<sequence>MLPTSIRAVIVVALLATWADACMKVTPGTPGMPATQCKMCSQDLIMKTTRTAGAKEFATDTTDVTGACAVRTLTCTGLNANIEASYFEPFINEEGGVVSDADDGVTDMVARFTVTCNAAGTAWLNSNIVITRLECASDP</sequence>
<evidence type="ECO:0000313" key="2">
    <source>
        <dbReference type="Proteomes" id="UP000005239"/>
    </source>
</evidence>
<accession>A0A2A6CMN4</accession>
<protein>
    <submittedName>
        <fullName evidence="1">C6 domain-containing protein</fullName>
    </submittedName>
</protein>
<dbReference type="EnsemblMetazoa" id="PPA41239.1">
    <property type="protein sequence ID" value="PPA41239.1"/>
    <property type="gene ID" value="WBGene00279608"/>
</dbReference>
<name>A0A2A6CMN4_PRIPA</name>
<dbReference type="PANTHER" id="PTHR21629">
    <property type="entry name" value="C6 DOMAIN-CONTAINING PROTEIN"/>
    <property type="match status" value="1"/>
</dbReference>
<reference evidence="1" key="2">
    <citation type="submission" date="2022-06" db="UniProtKB">
        <authorList>
            <consortium name="EnsemblMetazoa"/>
        </authorList>
    </citation>
    <scope>IDENTIFICATION</scope>
    <source>
        <strain evidence="1">PS312</strain>
    </source>
</reference>
<gene>
    <name evidence="1" type="primary">WBGene00279608</name>
</gene>